<comment type="subunit">
    <text evidence="10">TFIIA is a heterodimer composed of the large TOA1 and the small TOA2 subunits.</text>
</comment>
<evidence type="ECO:0000256" key="8">
    <source>
        <dbReference type="ARBA" id="ARBA00029848"/>
    </source>
</evidence>
<dbReference type="AlphaFoldDB" id="A0AAV9P288"/>
<evidence type="ECO:0000256" key="10">
    <source>
        <dbReference type="ARBA" id="ARBA00063181"/>
    </source>
</evidence>
<dbReference type="FunFam" id="2.30.18.10:FF:000003">
    <property type="entry name" value="Transcription initiation factor IIA subunit 2"/>
    <property type="match status" value="1"/>
</dbReference>
<dbReference type="CDD" id="cd10014">
    <property type="entry name" value="TFIIA_gamma_C"/>
    <property type="match status" value="1"/>
</dbReference>
<dbReference type="PANTHER" id="PTHR10966">
    <property type="entry name" value="TRANSCRIPTION INITIATION FACTOR IIA SUBUNIT 2"/>
    <property type="match status" value="1"/>
</dbReference>
<dbReference type="SUPFAM" id="SSF50784">
    <property type="entry name" value="Transcription factor IIA (TFIIA), beta-barrel domain"/>
    <property type="match status" value="1"/>
</dbReference>
<dbReference type="InterPro" id="IPR015871">
    <property type="entry name" value="TFIIA_gsu_C"/>
</dbReference>
<organism evidence="14 15">
    <name type="scientific">Saxophila tyrrhenica</name>
    <dbReference type="NCBI Taxonomy" id="1690608"/>
    <lineage>
        <taxon>Eukaryota</taxon>
        <taxon>Fungi</taxon>
        <taxon>Dikarya</taxon>
        <taxon>Ascomycota</taxon>
        <taxon>Pezizomycotina</taxon>
        <taxon>Dothideomycetes</taxon>
        <taxon>Dothideomycetidae</taxon>
        <taxon>Mycosphaerellales</taxon>
        <taxon>Extremaceae</taxon>
        <taxon>Saxophila</taxon>
    </lineage>
</organism>
<feature type="domain" description="Transcription initiation factor IIA gamma subunit N-terminal" evidence="12">
    <location>
        <begin position="8"/>
        <end position="53"/>
    </location>
</feature>
<comment type="similarity">
    <text evidence="2">Belongs to the TFIIA subunit 2 family.</text>
</comment>
<evidence type="ECO:0000256" key="11">
    <source>
        <dbReference type="SAM" id="MobiDB-lite"/>
    </source>
</evidence>
<dbReference type="InterPro" id="IPR009083">
    <property type="entry name" value="TFIIA_a-hlx"/>
</dbReference>
<gene>
    <name evidence="14" type="primary">toa2</name>
    <name evidence="14" type="ORF">LTR77_009360</name>
</gene>
<evidence type="ECO:0000256" key="5">
    <source>
        <dbReference type="ARBA" id="ARBA00023163"/>
    </source>
</evidence>
<dbReference type="GeneID" id="89930692"/>
<dbReference type="Gene3D" id="1.10.287.190">
    <property type="entry name" value="Transcription factor IIA gamma subunit, alpha-helical domain"/>
    <property type="match status" value="1"/>
</dbReference>
<dbReference type="InterPro" id="IPR009088">
    <property type="entry name" value="TFIIA_b-brl"/>
</dbReference>
<evidence type="ECO:0000259" key="13">
    <source>
        <dbReference type="Pfam" id="PF02751"/>
    </source>
</evidence>
<evidence type="ECO:0000256" key="4">
    <source>
        <dbReference type="ARBA" id="ARBA00023015"/>
    </source>
</evidence>
<evidence type="ECO:0000259" key="12">
    <source>
        <dbReference type="Pfam" id="PF02268"/>
    </source>
</evidence>
<dbReference type="RefSeq" id="XP_064655405.1">
    <property type="nucleotide sequence ID" value="XM_064806588.1"/>
</dbReference>
<evidence type="ECO:0000256" key="1">
    <source>
        <dbReference type="ARBA" id="ARBA00004123"/>
    </source>
</evidence>
<dbReference type="InterPro" id="IPR015872">
    <property type="entry name" value="TFIIA_gsu_N"/>
</dbReference>
<dbReference type="FunFam" id="1.10.287.190:FF:000001">
    <property type="entry name" value="Transcription initiation factor IIA subunit 2"/>
    <property type="match status" value="1"/>
</dbReference>
<dbReference type="GO" id="GO:0006367">
    <property type="term" value="P:transcription initiation at RNA polymerase II promoter"/>
    <property type="evidence" value="ECO:0007669"/>
    <property type="project" value="InterPro"/>
</dbReference>
<dbReference type="Pfam" id="PF02268">
    <property type="entry name" value="TFIIA_gamma_N"/>
    <property type="match status" value="1"/>
</dbReference>
<accession>A0AAV9P288</accession>
<comment type="function">
    <text evidence="7">TFIIA is a component of the transcription machinery of RNA polymerase II and plays an important role in transcriptional activation. TFIIA in a complex with TBP mediates transcriptional activity.</text>
</comment>
<reference evidence="14 15" key="1">
    <citation type="submission" date="2023-08" db="EMBL/GenBank/DDBJ databases">
        <title>Black Yeasts Isolated from many extreme environments.</title>
        <authorList>
            <person name="Coleine C."/>
            <person name="Stajich J.E."/>
            <person name="Selbmann L."/>
        </authorList>
    </citation>
    <scope>NUCLEOTIDE SEQUENCE [LARGE SCALE GENOMIC DNA]</scope>
    <source>
        <strain evidence="14 15">CCFEE 5935</strain>
    </source>
</reference>
<keyword evidence="15" id="KW-1185">Reference proteome</keyword>
<dbReference type="Pfam" id="PF02751">
    <property type="entry name" value="TFIIA_gamma_C"/>
    <property type="match status" value="1"/>
</dbReference>
<evidence type="ECO:0000256" key="2">
    <source>
        <dbReference type="ARBA" id="ARBA00007675"/>
    </source>
</evidence>
<comment type="caution">
    <text evidence="14">The sequence shown here is derived from an EMBL/GenBank/DDBJ whole genome shotgun (WGS) entry which is preliminary data.</text>
</comment>
<evidence type="ECO:0000256" key="3">
    <source>
        <dbReference type="ARBA" id="ARBA00019928"/>
    </source>
</evidence>
<evidence type="ECO:0000256" key="6">
    <source>
        <dbReference type="ARBA" id="ARBA00023242"/>
    </source>
</evidence>
<keyword evidence="4" id="KW-0805">Transcription regulation</keyword>
<dbReference type="SUPFAM" id="SSF47396">
    <property type="entry name" value="Transcription factor IIA (TFIIA), alpha-helical domain"/>
    <property type="match status" value="1"/>
</dbReference>
<feature type="domain" description="Transcription initiation factor IIA gamma subunit C-terminal" evidence="13">
    <location>
        <begin position="64"/>
        <end position="101"/>
    </location>
</feature>
<dbReference type="Gene3D" id="2.30.18.10">
    <property type="entry name" value="Transcription factor IIA (TFIIA), beta-barrel domain"/>
    <property type="match status" value="1"/>
</dbReference>
<evidence type="ECO:0000256" key="9">
    <source>
        <dbReference type="ARBA" id="ARBA00032215"/>
    </source>
</evidence>
<protein>
    <recommendedName>
        <fullName evidence="3">Transcription initiation factor IIA subunit 2</fullName>
    </recommendedName>
    <alternativeName>
        <fullName evidence="9">General transcription factor IIA subunit 2</fullName>
    </alternativeName>
    <alternativeName>
        <fullName evidence="8">Transcription initiation factor IIA small chain</fullName>
    </alternativeName>
</protein>
<sequence>MTAQGQHYELYRSTSVGIALADTLDDLISSRRIEPQLAMKIMGTFDEAIAKVLNEKLKARMSFKGHLDTYRFCDEVWTFVIKNIHFKMENSNTFDAEKIKIAVEAGQRAEDARQQAETARLERESQRGLEWWYPEPKRARKQQCERDYGQEWHEQVLRSQIDRESNEQALAHQPLKYEKEVKLESQYENVPVFKLDTGSGNHQGTGAPPGLKREKDVKDESGVTKHSLSDSYWIEIKKER</sequence>
<keyword evidence="5" id="KW-0804">Transcription</keyword>
<proteinExistence type="inferred from homology"/>
<feature type="region of interest" description="Disordered" evidence="11">
    <location>
        <begin position="193"/>
        <end position="225"/>
    </location>
</feature>
<feature type="compositionally biased region" description="Basic and acidic residues" evidence="11">
    <location>
        <begin position="211"/>
        <end position="223"/>
    </location>
</feature>
<keyword evidence="6" id="KW-0539">Nucleus</keyword>
<dbReference type="GO" id="GO:0005672">
    <property type="term" value="C:transcription factor TFIIA complex"/>
    <property type="evidence" value="ECO:0007669"/>
    <property type="project" value="InterPro"/>
</dbReference>
<evidence type="ECO:0000256" key="7">
    <source>
        <dbReference type="ARBA" id="ARBA00024733"/>
    </source>
</evidence>
<dbReference type="InterPro" id="IPR003194">
    <property type="entry name" value="TFIIA_gsu"/>
</dbReference>
<dbReference type="EMBL" id="JAVRRT010000017">
    <property type="protein sequence ID" value="KAK5165262.1"/>
    <property type="molecule type" value="Genomic_DNA"/>
</dbReference>
<dbReference type="CDD" id="cd10145">
    <property type="entry name" value="TFIIA_gamma_N"/>
    <property type="match status" value="1"/>
</dbReference>
<evidence type="ECO:0000313" key="14">
    <source>
        <dbReference type="EMBL" id="KAK5165262.1"/>
    </source>
</evidence>
<evidence type="ECO:0000313" key="15">
    <source>
        <dbReference type="Proteomes" id="UP001337655"/>
    </source>
</evidence>
<comment type="subcellular location">
    <subcellularLocation>
        <location evidence="1">Nucleus</location>
    </subcellularLocation>
</comment>
<name>A0AAV9P288_9PEZI</name>
<dbReference type="Proteomes" id="UP001337655">
    <property type="component" value="Unassembled WGS sequence"/>
</dbReference>